<accession>A0A445D3B5</accession>
<comment type="subcellular location">
    <subcellularLocation>
        <location evidence="1">Secreted</location>
        <location evidence="1">Cell wall</location>
    </subcellularLocation>
</comment>
<gene>
    <name evidence="10" type="ORF">Ahy_A05g023452</name>
</gene>
<dbReference type="STRING" id="3818.A0A445D3B5"/>
<dbReference type="GO" id="GO:0004650">
    <property type="term" value="F:polygalacturonase activity"/>
    <property type="evidence" value="ECO:0007669"/>
    <property type="project" value="InterPro"/>
</dbReference>
<evidence type="ECO:0008006" key="12">
    <source>
        <dbReference type="Google" id="ProtNLM"/>
    </source>
</evidence>
<dbReference type="Gramene" id="arahy.Tifrunner.gnm2.ann2.Ah05g308500.1">
    <property type="protein sequence ID" value="arahy.Tifrunner.gnm2.ann2.Ah05g308500.1-CDS"/>
    <property type="gene ID" value="arahy.Tifrunner.gnm2.ann2.Ah05g308500"/>
</dbReference>
<keyword evidence="4" id="KW-0964">Secreted</keyword>
<dbReference type="PANTHER" id="PTHR31375">
    <property type="match status" value="1"/>
</dbReference>
<dbReference type="InterPro" id="IPR006626">
    <property type="entry name" value="PbH1"/>
</dbReference>
<keyword evidence="5 8" id="KW-0378">Hydrolase</keyword>
<dbReference type="SUPFAM" id="SSF51126">
    <property type="entry name" value="Pectin lyase-like"/>
    <property type="match status" value="1"/>
</dbReference>
<name>A0A445D3B5_ARAHY</name>
<dbReference type="InterPro" id="IPR012334">
    <property type="entry name" value="Pectin_lyas_fold"/>
</dbReference>
<dbReference type="OrthoDB" id="187139at2759"/>
<sequence length="466" mass="50091">MKSMKICTFTTLMIVIVFCVLCSSFESCSAIRGYNHHFRKLKATSSAASPSSSNDNNTFNVLDYGAKGDGKADDTKAFEDAWADTCKTEGSTMIVPSGSEFLVKPISFSGPNCEQNIVFQLDGKIIAPTDSESWGSGTLQWMEFTKLNKITIKGKGVIDGQGSVWWNNNDSPTYIPTEEESTTSSQYSVQASNENLPSQKPTALRFYGSDGVTVAGITIQNSQQTHLKFDSCTNVQVFDINVLSPADSPNTDGIHLQNSQTVLIYSSTLACGDDCVSIQNGCSNIFIHDLSCGPSHGISIGGLGKDGTKACVSNVTVRDTSLQNSLTAVRIKTWQGGSGSVQDVMFSNIQVSDVETPIMIDQYYCDGGKCKNDTSSVAVSAIHYVNIKGTYTKEPLHFACSDNIPCTGLTLDTINLQESTTQNAKSDSPFCWQAYGELKTKTVPPVTCLDSGNPPNKGINSNSDSC</sequence>
<evidence type="ECO:0000256" key="4">
    <source>
        <dbReference type="ARBA" id="ARBA00022525"/>
    </source>
</evidence>
<evidence type="ECO:0000256" key="5">
    <source>
        <dbReference type="ARBA" id="ARBA00022801"/>
    </source>
</evidence>
<dbReference type="AlphaFoldDB" id="A0A445D3B5"/>
<protein>
    <recommendedName>
        <fullName evidence="12">Polygalacturonase</fullName>
    </recommendedName>
</protein>
<dbReference type="Proteomes" id="UP000289738">
    <property type="component" value="Chromosome A05"/>
</dbReference>
<dbReference type="FunFam" id="2.160.20.10:FF:000019">
    <property type="entry name" value="polygalacturonase At1g48100"/>
    <property type="match status" value="1"/>
</dbReference>
<keyword evidence="6 8" id="KW-0326">Glycosidase</keyword>
<dbReference type="SMR" id="A0A445D3B5"/>
<evidence type="ECO:0000256" key="2">
    <source>
        <dbReference type="ARBA" id="ARBA00008834"/>
    </source>
</evidence>
<organism evidence="10 11">
    <name type="scientific">Arachis hypogaea</name>
    <name type="common">Peanut</name>
    <dbReference type="NCBI Taxonomy" id="3818"/>
    <lineage>
        <taxon>Eukaryota</taxon>
        <taxon>Viridiplantae</taxon>
        <taxon>Streptophyta</taxon>
        <taxon>Embryophyta</taxon>
        <taxon>Tracheophyta</taxon>
        <taxon>Spermatophyta</taxon>
        <taxon>Magnoliopsida</taxon>
        <taxon>eudicotyledons</taxon>
        <taxon>Gunneridae</taxon>
        <taxon>Pentapetalae</taxon>
        <taxon>rosids</taxon>
        <taxon>fabids</taxon>
        <taxon>Fabales</taxon>
        <taxon>Fabaceae</taxon>
        <taxon>Papilionoideae</taxon>
        <taxon>50 kb inversion clade</taxon>
        <taxon>dalbergioids sensu lato</taxon>
        <taxon>Dalbergieae</taxon>
        <taxon>Pterocarpus clade</taxon>
        <taxon>Arachis</taxon>
    </lineage>
</organism>
<comment type="similarity">
    <text evidence="2 8">Belongs to the glycosyl hydrolase 28 family.</text>
</comment>
<comment type="caution">
    <text evidence="10">The sequence shown here is derived from an EMBL/GenBank/DDBJ whole genome shotgun (WGS) entry which is preliminary data.</text>
</comment>
<dbReference type="InterPro" id="IPR000743">
    <property type="entry name" value="Glyco_hydro_28"/>
</dbReference>
<evidence type="ECO:0000256" key="6">
    <source>
        <dbReference type="ARBA" id="ARBA00023295"/>
    </source>
</evidence>
<keyword evidence="9" id="KW-0732">Signal</keyword>
<evidence type="ECO:0000256" key="1">
    <source>
        <dbReference type="ARBA" id="ARBA00004191"/>
    </source>
</evidence>
<dbReference type="GO" id="GO:0071555">
    <property type="term" value="P:cell wall organization"/>
    <property type="evidence" value="ECO:0007669"/>
    <property type="project" value="UniProtKB-KW"/>
</dbReference>
<feature type="chain" id="PRO_5043523337" description="Polygalacturonase" evidence="9">
    <location>
        <begin position="31"/>
        <end position="466"/>
    </location>
</feature>
<evidence type="ECO:0000256" key="8">
    <source>
        <dbReference type="RuleBase" id="RU361169"/>
    </source>
</evidence>
<reference evidence="10 11" key="1">
    <citation type="submission" date="2019-01" db="EMBL/GenBank/DDBJ databases">
        <title>Sequencing of cultivated peanut Arachis hypogaea provides insights into genome evolution and oil improvement.</title>
        <authorList>
            <person name="Chen X."/>
        </authorList>
    </citation>
    <scope>NUCLEOTIDE SEQUENCE [LARGE SCALE GENOMIC DNA]</scope>
    <source>
        <strain evidence="11">cv. Fuhuasheng</strain>
        <tissue evidence="10">Leaves</tissue>
    </source>
</reference>
<dbReference type="Gene3D" id="2.160.20.10">
    <property type="entry name" value="Single-stranded right-handed beta-helix, Pectin lyase-like"/>
    <property type="match status" value="1"/>
</dbReference>
<feature type="signal peptide" evidence="9">
    <location>
        <begin position="1"/>
        <end position="30"/>
    </location>
</feature>
<keyword evidence="7" id="KW-0961">Cell wall biogenesis/degradation</keyword>
<dbReference type="SMART" id="SM00710">
    <property type="entry name" value="PbH1"/>
    <property type="match status" value="5"/>
</dbReference>
<evidence type="ECO:0000256" key="9">
    <source>
        <dbReference type="SAM" id="SignalP"/>
    </source>
</evidence>
<evidence type="ECO:0000256" key="3">
    <source>
        <dbReference type="ARBA" id="ARBA00022512"/>
    </source>
</evidence>
<keyword evidence="11" id="KW-1185">Reference proteome</keyword>
<dbReference type="EMBL" id="SDMP01000005">
    <property type="protein sequence ID" value="RYR57743.1"/>
    <property type="molecule type" value="Genomic_DNA"/>
</dbReference>
<evidence type="ECO:0000256" key="7">
    <source>
        <dbReference type="ARBA" id="ARBA00023316"/>
    </source>
</evidence>
<dbReference type="InterPro" id="IPR011050">
    <property type="entry name" value="Pectin_lyase_fold/virulence"/>
</dbReference>
<dbReference type="Pfam" id="PF00295">
    <property type="entry name" value="Glyco_hydro_28"/>
    <property type="match status" value="1"/>
</dbReference>
<keyword evidence="3" id="KW-0134">Cell wall</keyword>
<evidence type="ECO:0000313" key="11">
    <source>
        <dbReference type="Proteomes" id="UP000289738"/>
    </source>
</evidence>
<proteinExistence type="inferred from homology"/>
<evidence type="ECO:0000313" key="10">
    <source>
        <dbReference type="EMBL" id="RYR57743.1"/>
    </source>
</evidence>
<dbReference type="GO" id="GO:0005975">
    <property type="term" value="P:carbohydrate metabolic process"/>
    <property type="evidence" value="ECO:0007669"/>
    <property type="project" value="InterPro"/>
</dbReference>